<dbReference type="InterPro" id="IPR009079">
    <property type="entry name" value="4_helix_cytokine-like_core"/>
</dbReference>
<comment type="similarity">
    <text evidence="1">Belongs to the IL-6 superfamily.</text>
</comment>
<dbReference type="GO" id="GO:0043330">
    <property type="term" value="P:response to exogenous dsRNA"/>
    <property type="evidence" value="ECO:0007669"/>
    <property type="project" value="Ensembl"/>
</dbReference>
<reference evidence="3" key="1">
    <citation type="submission" date="2013-10" db="EMBL/GenBank/DDBJ databases">
        <authorList>
            <person name="Schartl M."/>
            <person name="Warren W."/>
        </authorList>
    </citation>
    <scope>NUCLEOTIDE SEQUENCE [LARGE SCALE GENOMIC DNA]</scope>
    <source>
        <strain evidence="3">female</strain>
    </source>
</reference>
<dbReference type="Gene3D" id="1.20.1250.10">
    <property type="match status" value="1"/>
</dbReference>
<dbReference type="InterPro" id="IPR004281">
    <property type="entry name" value="IL-12_alpha"/>
</dbReference>
<comment type="subcellular location">
    <subcellularLocation>
        <location evidence="1">Secreted</location>
    </subcellularLocation>
</comment>
<dbReference type="EMBL" id="AYCK01011545">
    <property type="status" value="NOT_ANNOTATED_CDS"/>
    <property type="molecule type" value="Genomic_DNA"/>
</dbReference>
<dbReference type="GeneTree" id="ENSGT00390000016906"/>
<dbReference type="SUPFAM" id="SSF47266">
    <property type="entry name" value="4-helical cytokines"/>
    <property type="match status" value="1"/>
</dbReference>
<feature type="signal peptide" evidence="1">
    <location>
        <begin position="1"/>
        <end position="28"/>
    </location>
</feature>
<keyword evidence="1" id="KW-1015">Disulfide bond</keyword>
<dbReference type="eggNOG" id="ENOG502S8JN">
    <property type="taxonomic scope" value="Eukaryota"/>
</dbReference>
<feature type="chain" id="PRO_5009025143" description="Interleukin-12 subunit alpha" evidence="1">
    <location>
        <begin position="29"/>
        <end position="211"/>
    </location>
</feature>
<dbReference type="STRING" id="48698.ENSPFOP00000010637"/>
<reference evidence="2" key="2">
    <citation type="submission" date="2025-08" db="UniProtKB">
        <authorList>
            <consortium name="Ensembl"/>
        </authorList>
    </citation>
    <scope>IDENTIFICATION</scope>
</reference>
<evidence type="ECO:0000256" key="1">
    <source>
        <dbReference type="RuleBase" id="RU363133"/>
    </source>
</evidence>
<organism evidence="2 3">
    <name type="scientific">Poecilia formosa</name>
    <name type="common">Amazon molly</name>
    <name type="synonym">Limia formosa</name>
    <dbReference type="NCBI Taxonomy" id="48698"/>
    <lineage>
        <taxon>Eukaryota</taxon>
        <taxon>Metazoa</taxon>
        <taxon>Chordata</taxon>
        <taxon>Craniata</taxon>
        <taxon>Vertebrata</taxon>
        <taxon>Euteleostomi</taxon>
        <taxon>Actinopterygii</taxon>
        <taxon>Neopterygii</taxon>
        <taxon>Teleostei</taxon>
        <taxon>Neoteleostei</taxon>
        <taxon>Acanthomorphata</taxon>
        <taxon>Ovalentaria</taxon>
        <taxon>Atherinomorphae</taxon>
        <taxon>Cyprinodontiformes</taxon>
        <taxon>Poeciliidae</taxon>
        <taxon>Poeciliinae</taxon>
        <taxon>Poecilia</taxon>
    </lineage>
</organism>
<dbReference type="GO" id="GO:0005143">
    <property type="term" value="F:interleukin-12 receptor binding"/>
    <property type="evidence" value="ECO:0007669"/>
    <property type="project" value="InterPro"/>
</dbReference>
<keyword evidence="1" id="KW-0964">Secreted</keyword>
<dbReference type="GO" id="GO:0005615">
    <property type="term" value="C:extracellular space"/>
    <property type="evidence" value="ECO:0007669"/>
    <property type="project" value="UniProtKB-KW"/>
</dbReference>
<keyword evidence="3" id="KW-1185">Reference proteome</keyword>
<evidence type="ECO:0000313" key="3">
    <source>
        <dbReference type="Proteomes" id="UP000028760"/>
    </source>
</evidence>
<accession>A0A087XXY4</accession>
<dbReference type="Ensembl" id="ENSPFOT00000010652.1">
    <property type="protein sequence ID" value="ENSPFOP00000010637.1"/>
    <property type="gene ID" value="ENSPFOG00000010664.1"/>
</dbReference>
<dbReference type="GO" id="GO:0005125">
    <property type="term" value="F:cytokine activity"/>
    <property type="evidence" value="ECO:0007669"/>
    <property type="project" value="UniProtKB-KW"/>
</dbReference>
<dbReference type="Proteomes" id="UP000028760">
    <property type="component" value="Unassembled WGS sequence"/>
</dbReference>
<evidence type="ECO:0000313" key="2">
    <source>
        <dbReference type="Ensembl" id="ENSPFOP00000010637.1"/>
    </source>
</evidence>
<reference evidence="2" key="3">
    <citation type="submission" date="2025-09" db="UniProtKB">
        <authorList>
            <consortium name="Ensembl"/>
        </authorList>
    </citation>
    <scope>IDENTIFICATION</scope>
</reference>
<dbReference type="GO" id="GO:0006955">
    <property type="term" value="P:immune response"/>
    <property type="evidence" value="ECO:0007669"/>
    <property type="project" value="InterPro"/>
</dbReference>
<dbReference type="Pfam" id="PF03039">
    <property type="entry name" value="IL12"/>
    <property type="match status" value="1"/>
</dbReference>
<dbReference type="OMA" id="ECMRNIM"/>
<proteinExistence type="inferred from homology"/>
<sequence length="211" mass="23468">VWDSPAGFSSCAALMLMLMLLNWRTSTGLPLPLPPPSANSAQCASLFRSLLRSVTDVLKSEDLCFSLIKSSEMPMRSSETVWACTPASAQNSSCAMLTNSSFSENECVMNIMRDLAYYQTAIDTYLQSPLHKPEKEKTLLGPTLGVIQDLRKNCSLVETGEHNSFEDAPGRWESDSFKNRQKMCKMMRGFHVRAITINRAVGYISSGDHRK</sequence>
<protein>
    <recommendedName>
        <fullName evidence="1">Interleukin-12 subunit alpha</fullName>
        <shortName evidence="1">IL-12A</shortName>
    </recommendedName>
</protein>
<gene>
    <name evidence="1" type="primary">IL12A</name>
</gene>
<dbReference type="GO" id="GO:0008083">
    <property type="term" value="F:growth factor activity"/>
    <property type="evidence" value="ECO:0007669"/>
    <property type="project" value="UniProtKB-KW"/>
</dbReference>
<keyword evidence="1" id="KW-0339">Growth factor</keyword>
<keyword evidence="1" id="KW-0202">Cytokine</keyword>
<dbReference type="AlphaFoldDB" id="A0A087XXY4"/>
<name>A0A087XXY4_POEFO</name>
<comment type="subunit">
    <text evidence="1">Heterodimer with IL12B; disulfide-linked. The heterodimer is known as interleukin IL-12.</text>
</comment>
<keyword evidence="1" id="KW-0732">Signal</keyword>
<dbReference type="GO" id="GO:0032496">
    <property type="term" value="P:response to lipopolysaccharide"/>
    <property type="evidence" value="ECO:0007669"/>
    <property type="project" value="Ensembl"/>
</dbReference>